<dbReference type="InParanoid" id="F2LXG4"/>
<gene>
    <name evidence="10" type="ordered locus">Hipma_1321</name>
</gene>
<evidence type="ECO:0000256" key="4">
    <source>
        <dbReference type="ARBA" id="ARBA00022603"/>
    </source>
</evidence>
<evidence type="ECO:0000256" key="1">
    <source>
        <dbReference type="ARBA" id="ARBA00004496"/>
    </source>
</evidence>
<dbReference type="InterPro" id="IPR041532">
    <property type="entry name" value="RlmI-like_PUA"/>
</dbReference>
<accession>F2LXG4</accession>
<dbReference type="PANTHER" id="PTHR42873">
    <property type="entry name" value="RIBOSOMAL RNA LARGE SUBUNIT METHYLTRANSFERASE"/>
    <property type="match status" value="1"/>
</dbReference>
<keyword evidence="3" id="KW-0698">rRNA processing</keyword>
<dbReference type="eggNOG" id="COG1092">
    <property type="taxonomic scope" value="Bacteria"/>
</dbReference>
<dbReference type="HOGENOM" id="CLU_014042_0_0_7"/>
<dbReference type="InterPro" id="IPR029063">
    <property type="entry name" value="SAM-dependent_MTases_sf"/>
</dbReference>
<dbReference type="SMART" id="SM00359">
    <property type="entry name" value="PUA"/>
    <property type="match status" value="1"/>
</dbReference>
<dbReference type="OrthoDB" id="9805492at2"/>
<evidence type="ECO:0000256" key="2">
    <source>
        <dbReference type="ARBA" id="ARBA00022490"/>
    </source>
</evidence>
<dbReference type="SUPFAM" id="SSF53335">
    <property type="entry name" value="S-adenosyl-L-methionine-dependent methyltransferases"/>
    <property type="match status" value="1"/>
</dbReference>
<evidence type="ECO:0000256" key="3">
    <source>
        <dbReference type="ARBA" id="ARBA00022552"/>
    </source>
</evidence>
<dbReference type="Gene3D" id="3.40.50.150">
    <property type="entry name" value="Vaccinia Virus protein VP39"/>
    <property type="match status" value="1"/>
</dbReference>
<dbReference type="GO" id="GO:0006364">
    <property type="term" value="P:rRNA processing"/>
    <property type="evidence" value="ECO:0007669"/>
    <property type="project" value="UniProtKB-KW"/>
</dbReference>
<proteinExistence type="inferred from homology"/>
<keyword evidence="4" id="KW-0489">Methyltransferase</keyword>
<dbReference type="SUPFAM" id="SSF88697">
    <property type="entry name" value="PUA domain-like"/>
    <property type="match status" value="1"/>
</dbReference>
<dbReference type="PROSITE" id="PS50890">
    <property type="entry name" value="PUA"/>
    <property type="match status" value="1"/>
</dbReference>
<dbReference type="InterPro" id="IPR015947">
    <property type="entry name" value="PUA-like_sf"/>
</dbReference>
<evidence type="ECO:0000256" key="5">
    <source>
        <dbReference type="ARBA" id="ARBA00022679"/>
    </source>
</evidence>
<name>F2LXG4_HIPMA</name>
<evidence type="ECO:0000256" key="7">
    <source>
        <dbReference type="ARBA" id="ARBA00022884"/>
    </source>
</evidence>
<dbReference type="GO" id="GO:0003723">
    <property type="term" value="F:RNA binding"/>
    <property type="evidence" value="ECO:0007669"/>
    <property type="project" value="UniProtKB-KW"/>
</dbReference>
<dbReference type="GO" id="GO:0005737">
    <property type="term" value="C:cytoplasm"/>
    <property type="evidence" value="ECO:0007669"/>
    <property type="project" value="UniProtKB-SubCell"/>
</dbReference>
<protein>
    <recommendedName>
        <fullName evidence="9">PUA domain-containing protein</fullName>
    </recommendedName>
</protein>
<organism evidence="10 11">
    <name type="scientific">Hippea maritima (strain ATCC 700847 / DSM 10411 / MH2)</name>
    <dbReference type="NCBI Taxonomy" id="760142"/>
    <lineage>
        <taxon>Bacteria</taxon>
        <taxon>Pseudomonadati</taxon>
        <taxon>Campylobacterota</taxon>
        <taxon>Desulfurellia</taxon>
        <taxon>Desulfurellales</taxon>
        <taxon>Hippeaceae</taxon>
        <taxon>Hippea</taxon>
    </lineage>
</organism>
<evidence type="ECO:0000256" key="8">
    <source>
        <dbReference type="ARBA" id="ARBA00038091"/>
    </source>
</evidence>
<evidence type="ECO:0000313" key="11">
    <source>
        <dbReference type="Proteomes" id="UP000008139"/>
    </source>
</evidence>
<reference evidence="11" key="2">
    <citation type="submission" date="2011-03" db="EMBL/GenBank/DDBJ databases">
        <title>The complete genome of Hippea maritima DSM 10411.</title>
        <authorList>
            <consortium name="US DOE Joint Genome Institute (JGI-PGF)"/>
            <person name="Lucas S."/>
            <person name="Copeland A."/>
            <person name="Lapidus A."/>
            <person name="Bruce D."/>
            <person name="Goodwin L."/>
            <person name="Pitluck S."/>
            <person name="Peters L."/>
            <person name="Kyrpides N."/>
            <person name="Mavromatis K."/>
            <person name="Pagani I."/>
            <person name="Ivanova N."/>
            <person name="Mikhailova N."/>
            <person name="Lu M."/>
            <person name="Detter J.C."/>
            <person name="Tapia R."/>
            <person name="Han C."/>
            <person name="Land M."/>
            <person name="Hauser L."/>
            <person name="Markowitz V."/>
            <person name="Cheng J.-F."/>
            <person name="Hugenholtz P."/>
            <person name="Woyke T."/>
            <person name="Wu D."/>
            <person name="Spring S."/>
            <person name="Schroeder M."/>
            <person name="Brambilla E."/>
            <person name="Klenk H.-P."/>
            <person name="Eisen J.A."/>
        </authorList>
    </citation>
    <scope>NUCLEOTIDE SEQUENCE [LARGE SCALE GENOMIC DNA]</scope>
    <source>
        <strain evidence="11">ATCC 700847 / DSM 10411 / MH2</strain>
    </source>
</reference>
<dbReference type="Pfam" id="PF10672">
    <property type="entry name" value="Methyltrans_SAM"/>
    <property type="match status" value="1"/>
</dbReference>
<dbReference type="STRING" id="760142.Hipma_1321"/>
<dbReference type="Proteomes" id="UP000008139">
    <property type="component" value="Chromosome"/>
</dbReference>
<dbReference type="EMBL" id="CP002606">
    <property type="protein sequence ID" value="AEA34278.1"/>
    <property type="molecule type" value="Genomic_DNA"/>
</dbReference>
<dbReference type="InterPro" id="IPR036974">
    <property type="entry name" value="PUA_sf"/>
</dbReference>
<dbReference type="RefSeq" id="WP_013682310.1">
    <property type="nucleotide sequence ID" value="NC_015318.1"/>
</dbReference>
<evidence type="ECO:0000313" key="10">
    <source>
        <dbReference type="EMBL" id="AEA34278.1"/>
    </source>
</evidence>
<dbReference type="InterPro" id="IPR019614">
    <property type="entry name" value="SAM-dep_methyl-trfase"/>
</dbReference>
<keyword evidence="2" id="KW-0963">Cytoplasm</keyword>
<keyword evidence="5" id="KW-0808">Transferase</keyword>
<dbReference type="InterPro" id="IPR002478">
    <property type="entry name" value="PUA"/>
</dbReference>
<dbReference type="CDD" id="cd11572">
    <property type="entry name" value="RlmI_M_like"/>
    <property type="match status" value="1"/>
</dbReference>
<comment type="similarity">
    <text evidence="8">Belongs to the methyltransferase superfamily. RlmI family.</text>
</comment>
<sequence>MKEVLLNHKGFDKIKNHLVWIYNKEIEKLQGDIKNGEICRLTYKNNTAAIAFVNPSSKITARVLSFKDERIDRDFIKRRIESAIKRRSHIKNTNSLRLFHSDADGLSGLVVDRYSDNLIVSFDSAGVDRLKNEIIETLVELIKPKGIYKKDNPIRKKEGLTIESQTVYGKIDNEFIVEENGRRFTTNLKQSQKSGFFLDQRDNRLRVSHYKAERVLDLFAHSGGFGIYLNPEFAKFVEISADACSKIETNCSLNGIKNYKIINGDVFDFLKNETETYDMIIIDPPAFAKNKHAVKGAFKGLKYLLTNSLNLLEENGHLAVFSCSHSIGFKQLLELSLSSSIAAGCKLEVVELLKQASDHPYMLNIPTSLYLTGLLLKKIT</sequence>
<dbReference type="KEGG" id="hmr:Hipma_1321"/>
<dbReference type="Gene3D" id="2.30.130.10">
    <property type="entry name" value="PUA domain"/>
    <property type="match status" value="1"/>
</dbReference>
<dbReference type="GO" id="GO:0032259">
    <property type="term" value="P:methylation"/>
    <property type="evidence" value="ECO:0007669"/>
    <property type="project" value="UniProtKB-KW"/>
</dbReference>
<keyword evidence="6" id="KW-0949">S-adenosyl-L-methionine</keyword>
<dbReference type="Gene3D" id="3.30.750.80">
    <property type="entry name" value="RNA methyltransferase domain (HRMD) like"/>
    <property type="match status" value="1"/>
</dbReference>
<reference evidence="10 11" key="1">
    <citation type="journal article" date="2011" name="Stand. Genomic Sci.">
        <title>Complete genome sequence of the thermophilic sulfur-reducer Hippea maritima type strain (MH(2)).</title>
        <authorList>
            <person name="Huntemann M."/>
            <person name="Lu M."/>
            <person name="Nolan M."/>
            <person name="Lapidus A."/>
            <person name="Lucas S."/>
            <person name="Hammon N."/>
            <person name="Deshpande S."/>
            <person name="Cheng J.F."/>
            <person name="Tapia R."/>
            <person name="Han C."/>
            <person name="Goodwin L."/>
            <person name="Pitluck S."/>
            <person name="Liolios K."/>
            <person name="Pagani I."/>
            <person name="Ivanova N."/>
            <person name="Ovchinikova G."/>
            <person name="Pati A."/>
            <person name="Chen A."/>
            <person name="Palaniappan K."/>
            <person name="Land M."/>
            <person name="Hauser L."/>
            <person name="Jeffries C.D."/>
            <person name="Detter J.C."/>
            <person name="Brambilla E.M."/>
            <person name="Rohde M."/>
            <person name="Spring S."/>
            <person name="Goker M."/>
            <person name="Woyke T."/>
            <person name="Bristow J."/>
            <person name="Eisen J.A."/>
            <person name="Markowitz V."/>
            <person name="Hugenholtz P."/>
            <person name="Kyrpides N.C."/>
            <person name="Klenk H.P."/>
            <person name="Mavromatis K."/>
        </authorList>
    </citation>
    <scope>NUCLEOTIDE SEQUENCE [LARGE SCALE GENOMIC DNA]</scope>
    <source>
        <strain evidence="11">ATCC 700847 / DSM 10411 / MH2</strain>
    </source>
</reference>
<dbReference type="AlphaFoldDB" id="F2LXG4"/>
<dbReference type="Pfam" id="PF17785">
    <property type="entry name" value="PUA_3"/>
    <property type="match status" value="1"/>
</dbReference>
<keyword evidence="7" id="KW-0694">RNA-binding</keyword>
<comment type="subcellular location">
    <subcellularLocation>
        <location evidence="1">Cytoplasm</location>
    </subcellularLocation>
</comment>
<keyword evidence="11" id="KW-1185">Reference proteome</keyword>
<feature type="domain" description="PUA" evidence="9">
    <location>
        <begin position="2"/>
        <end position="85"/>
    </location>
</feature>
<evidence type="ECO:0000256" key="6">
    <source>
        <dbReference type="ARBA" id="ARBA00022691"/>
    </source>
</evidence>
<dbReference type="PANTHER" id="PTHR42873:SF1">
    <property type="entry name" value="S-ADENOSYLMETHIONINE-DEPENDENT METHYLTRANSFERASE DOMAIN-CONTAINING PROTEIN"/>
    <property type="match status" value="1"/>
</dbReference>
<dbReference type="CDD" id="cd02440">
    <property type="entry name" value="AdoMet_MTases"/>
    <property type="match status" value="1"/>
</dbReference>
<evidence type="ECO:0000259" key="9">
    <source>
        <dbReference type="SMART" id="SM00359"/>
    </source>
</evidence>
<dbReference type="FunCoup" id="F2LXG4">
    <property type="interactions" value="322"/>
</dbReference>
<dbReference type="GO" id="GO:0008168">
    <property type="term" value="F:methyltransferase activity"/>
    <property type="evidence" value="ECO:0007669"/>
    <property type="project" value="UniProtKB-KW"/>
</dbReference>